<dbReference type="GO" id="GO:0006935">
    <property type="term" value="P:chemotaxis"/>
    <property type="evidence" value="ECO:0007669"/>
    <property type="project" value="UniProtKB-KW"/>
</dbReference>
<evidence type="ECO:0000256" key="6">
    <source>
        <dbReference type="ARBA" id="ARBA00022500"/>
    </source>
</evidence>
<organism evidence="12 13">
    <name type="scientific">Candidatus Auribacter fodinae</name>
    <dbReference type="NCBI Taxonomy" id="2093366"/>
    <lineage>
        <taxon>Bacteria</taxon>
        <taxon>Pseudomonadati</taxon>
        <taxon>Candidatus Auribacterota</taxon>
        <taxon>Candidatus Auribacteria</taxon>
        <taxon>Candidatus Auribacterales</taxon>
        <taxon>Candidatus Auribacteraceae</taxon>
        <taxon>Candidatus Auribacter</taxon>
    </lineage>
</organism>
<evidence type="ECO:0000256" key="3">
    <source>
        <dbReference type="ARBA" id="ARBA00020392"/>
    </source>
</evidence>
<proteinExistence type="inferred from homology"/>
<evidence type="ECO:0000256" key="7">
    <source>
        <dbReference type="ARBA" id="ARBA00022795"/>
    </source>
</evidence>
<dbReference type="GO" id="GO:0009288">
    <property type="term" value="C:bacterial-type flagellum"/>
    <property type="evidence" value="ECO:0007669"/>
    <property type="project" value="InterPro"/>
</dbReference>
<evidence type="ECO:0000256" key="1">
    <source>
        <dbReference type="ARBA" id="ARBA00004413"/>
    </source>
</evidence>
<dbReference type="Gene3D" id="1.10.287.1700">
    <property type="match status" value="1"/>
</dbReference>
<dbReference type="GO" id="GO:0005886">
    <property type="term" value="C:plasma membrane"/>
    <property type="evidence" value="ECO:0007669"/>
    <property type="project" value="UniProtKB-SubCell"/>
</dbReference>
<comment type="similarity">
    <text evidence="2">Belongs to the FliJ family.</text>
</comment>
<dbReference type="InterPro" id="IPR012823">
    <property type="entry name" value="Flagell_FliJ"/>
</dbReference>
<comment type="caution">
    <text evidence="12">The sequence shown here is derived from an EMBL/GenBank/DDBJ whole genome shotgun (WGS) entry which is preliminary data.</text>
</comment>
<evidence type="ECO:0000256" key="4">
    <source>
        <dbReference type="ARBA" id="ARBA00022448"/>
    </source>
</evidence>
<keyword evidence="7" id="KW-1005">Bacterial flagellum biogenesis</keyword>
<accession>A0A3A4R4X5</accession>
<keyword evidence="6" id="KW-0145">Chemotaxis</keyword>
<dbReference type="InterPro" id="IPR053716">
    <property type="entry name" value="Flag_assembly_chemotaxis_eff"/>
</dbReference>
<feature type="coiled-coil region" evidence="11">
    <location>
        <begin position="24"/>
        <end position="61"/>
    </location>
</feature>
<evidence type="ECO:0000256" key="8">
    <source>
        <dbReference type="ARBA" id="ARBA00022927"/>
    </source>
</evidence>
<evidence type="ECO:0000256" key="2">
    <source>
        <dbReference type="ARBA" id="ARBA00010004"/>
    </source>
</evidence>
<evidence type="ECO:0000256" key="10">
    <source>
        <dbReference type="ARBA" id="ARBA00023225"/>
    </source>
</evidence>
<keyword evidence="9" id="KW-0472">Membrane</keyword>
<keyword evidence="12" id="KW-0282">Flagellum</keyword>
<evidence type="ECO:0000256" key="11">
    <source>
        <dbReference type="SAM" id="Coils"/>
    </source>
</evidence>
<keyword evidence="12" id="KW-0966">Cell projection</keyword>
<sequence>MPKKFVFKLETVLHYRQVIEDKKKREFSQALSALENEKRKLQDIDKKIADKIAELAHLEQNCHTAVDFFNYQVFVTHLEQTRKKQILVIEKTQAVLAQKRMEYIEATKNTKVLLRLKEKAMTDYLKEMSFLEQKFLDELATLRAARTHAV</sequence>
<evidence type="ECO:0000256" key="5">
    <source>
        <dbReference type="ARBA" id="ARBA00022475"/>
    </source>
</evidence>
<evidence type="ECO:0000256" key="9">
    <source>
        <dbReference type="ARBA" id="ARBA00023136"/>
    </source>
</evidence>
<dbReference type="GO" id="GO:0071973">
    <property type="term" value="P:bacterial-type flagellum-dependent cell motility"/>
    <property type="evidence" value="ECO:0007669"/>
    <property type="project" value="InterPro"/>
</dbReference>
<keyword evidence="8" id="KW-0653">Protein transport</keyword>
<keyword evidence="5" id="KW-1003">Cell membrane</keyword>
<dbReference type="GO" id="GO:0015031">
    <property type="term" value="P:protein transport"/>
    <property type="evidence" value="ECO:0007669"/>
    <property type="project" value="UniProtKB-KW"/>
</dbReference>
<dbReference type="Pfam" id="PF02050">
    <property type="entry name" value="FliJ"/>
    <property type="match status" value="1"/>
</dbReference>
<evidence type="ECO:0000313" key="13">
    <source>
        <dbReference type="Proteomes" id="UP000266426"/>
    </source>
</evidence>
<keyword evidence="12" id="KW-0969">Cilium</keyword>
<dbReference type="Proteomes" id="UP000266426">
    <property type="component" value="Unassembled WGS sequence"/>
</dbReference>
<dbReference type="AlphaFoldDB" id="A0A3A4R4X5"/>
<comment type="subcellular location">
    <subcellularLocation>
        <location evidence="1">Cell membrane</location>
        <topology evidence="1">Peripheral membrane protein</topology>
        <orientation evidence="1">Cytoplasmic side</orientation>
    </subcellularLocation>
</comment>
<reference evidence="12 13" key="1">
    <citation type="journal article" date="2017" name="ISME J.">
        <title>Energy and carbon metabolisms in a deep terrestrial subsurface fluid microbial community.</title>
        <authorList>
            <person name="Momper L."/>
            <person name="Jungbluth S.P."/>
            <person name="Lee M.D."/>
            <person name="Amend J.P."/>
        </authorList>
    </citation>
    <scope>NUCLEOTIDE SEQUENCE [LARGE SCALE GENOMIC DNA]</scope>
    <source>
        <strain evidence="12">SURF_26</strain>
    </source>
</reference>
<name>A0A3A4R4X5_9BACT</name>
<dbReference type="GO" id="GO:0044781">
    <property type="term" value="P:bacterial-type flagellum organization"/>
    <property type="evidence" value="ECO:0007669"/>
    <property type="project" value="UniProtKB-KW"/>
</dbReference>
<keyword evidence="10" id="KW-1006">Bacterial flagellum protein export</keyword>
<gene>
    <name evidence="12" type="primary">fliJ</name>
    <name evidence="12" type="ORF">C4541_02515</name>
</gene>
<evidence type="ECO:0000313" key="12">
    <source>
        <dbReference type="EMBL" id="RJP61228.1"/>
    </source>
</evidence>
<protein>
    <recommendedName>
        <fullName evidence="3">Flagellar FliJ protein</fullName>
    </recommendedName>
</protein>
<dbReference type="NCBIfam" id="TIGR02473">
    <property type="entry name" value="flagell_FliJ"/>
    <property type="match status" value="1"/>
</dbReference>
<keyword evidence="4" id="KW-0813">Transport</keyword>
<dbReference type="EMBL" id="QZJZ01000015">
    <property type="protein sequence ID" value="RJP61228.1"/>
    <property type="molecule type" value="Genomic_DNA"/>
</dbReference>
<keyword evidence="11" id="KW-0175">Coiled coil</keyword>